<dbReference type="AlphaFoldDB" id="A0A1J8PQ43"/>
<dbReference type="Proteomes" id="UP000183567">
    <property type="component" value="Unassembled WGS sequence"/>
</dbReference>
<feature type="non-terminal residue" evidence="1">
    <location>
        <position position="84"/>
    </location>
</feature>
<evidence type="ECO:0000313" key="1">
    <source>
        <dbReference type="EMBL" id="OJA09915.1"/>
    </source>
</evidence>
<gene>
    <name evidence="1" type="ORF">AZE42_12612</name>
</gene>
<dbReference type="EMBL" id="LVVM01005718">
    <property type="protein sequence ID" value="OJA09915.1"/>
    <property type="molecule type" value="Genomic_DNA"/>
</dbReference>
<feature type="non-terminal residue" evidence="1">
    <location>
        <position position="1"/>
    </location>
</feature>
<accession>A0A1J8PQ43</accession>
<protein>
    <submittedName>
        <fullName evidence="1">Uncharacterized protein</fullName>
    </submittedName>
</protein>
<sequence length="84" mass="9417">PRFSQYRRPPDCGAKIGLLVISTQSPSLLLRVKRAEAPALLVILNSVIGRITDTAHEAYTLYQRSDHPKHLDSAIQGFQEVFDE</sequence>
<keyword evidence="2" id="KW-1185">Reference proteome</keyword>
<proteinExistence type="predicted"/>
<reference evidence="1 2" key="1">
    <citation type="submission" date="2016-03" db="EMBL/GenBank/DDBJ databases">
        <title>Comparative genomics of the ectomycorrhizal sister species Rhizopogon vinicolor and Rhizopogon vesiculosus (Basidiomycota: Boletales) reveals a divergence of the mating type B locus.</title>
        <authorList>
            <person name="Mujic A.B."/>
            <person name="Kuo A."/>
            <person name="Tritt A."/>
            <person name="Lipzen A."/>
            <person name="Chen C."/>
            <person name="Johnson J."/>
            <person name="Sharma A."/>
            <person name="Barry K."/>
            <person name="Grigoriev I.V."/>
            <person name="Spatafora J.W."/>
        </authorList>
    </citation>
    <scope>NUCLEOTIDE SEQUENCE [LARGE SCALE GENOMIC DNA]</scope>
    <source>
        <strain evidence="1 2">AM-OR11-056</strain>
    </source>
</reference>
<comment type="caution">
    <text evidence="1">The sequence shown here is derived from an EMBL/GenBank/DDBJ whole genome shotgun (WGS) entry which is preliminary data.</text>
</comment>
<organism evidence="1 2">
    <name type="scientific">Rhizopogon vesiculosus</name>
    <dbReference type="NCBI Taxonomy" id="180088"/>
    <lineage>
        <taxon>Eukaryota</taxon>
        <taxon>Fungi</taxon>
        <taxon>Dikarya</taxon>
        <taxon>Basidiomycota</taxon>
        <taxon>Agaricomycotina</taxon>
        <taxon>Agaricomycetes</taxon>
        <taxon>Agaricomycetidae</taxon>
        <taxon>Boletales</taxon>
        <taxon>Suillineae</taxon>
        <taxon>Rhizopogonaceae</taxon>
        <taxon>Rhizopogon</taxon>
    </lineage>
</organism>
<name>A0A1J8PQ43_9AGAM</name>
<evidence type="ECO:0000313" key="2">
    <source>
        <dbReference type="Proteomes" id="UP000183567"/>
    </source>
</evidence>